<comment type="caution">
    <text evidence="2">The sequence shown here is derived from an EMBL/GenBank/DDBJ whole genome shotgun (WGS) entry which is preliminary data.</text>
</comment>
<dbReference type="EMBL" id="CAXAMN010028040">
    <property type="protein sequence ID" value="CAK9114817.1"/>
    <property type="molecule type" value="Genomic_DNA"/>
</dbReference>
<dbReference type="SUPFAM" id="SSF48403">
    <property type="entry name" value="Ankyrin repeat"/>
    <property type="match status" value="1"/>
</dbReference>
<dbReference type="Gene3D" id="1.25.40.20">
    <property type="entry name" value="Ankyrin repeat-containing domain"/>
    <property type="match status" value="1"/>
</dbReference>
<dbReference type="PROSITE" id="PS50088">
    <property type="entry name" value="ANK_REPEAT"/>
    <property type="match status" value="1"/>
</dbReference>
<keyword evidence="1" id="KW-0040">ANK repeat</keyword>
<dbReference type="InterPro" id="IPR036770">
    <property type="entry name" value="Ankyrin_rpt-contain_sf"/>
</dbReference>
<keyword evidence="3" id="KW-1185">Reference proteome</keyword>
<sequence length="207" mass="23284">MQLGNSGSKCTISRSRRRWPMNIGSLQLVSSTTPPWLFSDACLRAHQVPVDIGDLCTAAQPPGVRRALKPVRGARSNQNDRERRHHAQLRIFLRSNNFKHVDDSIVCKGERLYPIHVAAKQGKCRMLHFLVNHGVDAQQKTSHGRTAMDFAKQAPSEAREHVVNFFHGQYTQMTGEESLTLRDFLQRVNSALSAPEIKSVSPQHLSL</sequence>
<accession>A0ABP0SQX0</accession>
<gene>
    <name evidence="2" type="ORF">CCMP2556_LOCUS53086</name>
</gene>
<reference evidence="2 3" key="1">
    <citation type="submission" date="2024-02" db="EMBL/GenBank/DDBJ databases">
        <authorList>
            <person name="Chen Y."/>
            <person name="Shah S."/>
            <person name="Dougan E. K."/>
            <person name="Thang M."/>
            <person name="Chan C."/>
        </authorList>
    </citation>
    <scope>NUCLEOTIDE SEQUENCE [LARGE SCALE GENOMIC DNA]</scope>
</reference>
<evidence type="ECO:0000313" key="2">
    <source>
        <dbReference type="EMBL" id="CAK9114817.1"/>
    </source>
</evidence>
<dbReference type="Proteomes" id="UP001642484">
    <property type="component" value="Unassembled WGS sequence"/>
</dbReference>
<evidence type="ECO:0000313" key="3">
    <source>
        <dbReference type="Proteomes" id="UP001642484"/>
    </source>
</evidence>
<proteinExistence type="predicted"/>
<feature type="repeat" description="ANK" evidence="1">
    <location>
        <begin position="110"/>
        <end position="142"/>
    </location>
</feature>
<dbReference type="InterPro" id="IPR002110">
    <property type="entry name" value="Ankyrin_rpt"/>
</dbReference>
<dbReference type="Pfam" id="PF13857">
    <property type="entry name" value="Ank_5"/>
    <property type="match status" value="1"/>
</dbReference>
<protein>
    <submittedName>
        <fullName evidence="2">Uncharacterized protein</fullName>
    </submittedName>
</protein>
<name>A0ABP0SQX0_9DINO</name>
<evidence type="ECO:0000256" key="1">
    <source>
        <dbReference type="PROSITE-ProRule" id="PRU00023"/>
    </source>
</evidence>
<organism evidence="2 3">
    <name type="scientific">Durusdinium trenchii</name>
    <dbReference type="NCBI Taxonomy" id="1381693"/>
    <lineage>
        <taxon>Eukaryota</taxon>
        <taxon>Sar</taxon>
        <taxon>Alveolata</taxon>
        <taxon>Dinophyceae</taxon>
        <taxon>Suessiales</taxon>
        <taxon>Symbiodiniaceae</taxon>
        <taxon>Durusdinium</taxon>
    </lineage>
</organism>